<dbReference type="AlphaFoldDB" id="A0A285T5Z4"/>
<sequence length="72" mass="7463">MTKLDFATDLGGRLREDEGAVTVDWVVLTASIVSLGMIVGTVIWGQSGSIAGVISSYIGEQEVISTFAEAGS</sequence>
<evidence type="ECO:0000313" key="3">
    <source>
        <dbReference type="Proteomes" id="UP000219111"/>
    </source>
</evidence>
<reference evidence="3" key="1">
    <citation type="submission" date="2017-08" db="EMBL/GenBank/DDBJ databases">
        <authorList>
            <person name="Varghese N."/>
            <person name="Submissions S."/>
        </authorList>
    </citation>
    <scope>NUCLEOTIDE SEQUENCE [LARGE SCALE GENOMIC DNA]</scope>
    <source>
        <strain evidence="3">JA276</strain>
    </source>
</reference>
<organism evidence="2 3">
    <name type="scientific">Rhodobacter maris</name>
    <dbReference type="NCBI Taxonomy" id="446682"/>
    <lineage>
        <taxon>Bacteria</taxon>
        <taxon>Pseudomonadati</taxon>
        <taxon>Pseudomonadota</taxon>
        <taxon>Alphaproteobacteria</taxon>
        <taxon>Rhodobacterales</taxon>
        <taxon>Rhodobacter group</taxon>
        <taxon>Rhodobacter</taxon>
    </lineage>
</organism>
<accession>A0A285T5Z4</accession>
<keyword evidence="3" id="KW-1185">Reference proteome</keyword>
<gene>
    <name evidence="2" type="ORF">SAMN05877831_11450</name>
</gene>
<evidence type="ECO:0008006" key="4">
    <source>
        <dbReference type="Google" id="ProtNLM"/>
    </source>
</evidence>
<keyword evidence="1" id="KW-1133">Transmembrane helix</keyword>
<evidence type="ECO:0000313" key="2">
    <source>
        <dbReference type="EMBL" id="SOC16275.1"/>
    </source>
</evidence>
<dbReference type="Proteomes" id="UP000219111">
    <property type="component" value="Unassembled WGS sequence"/>
</dbReference>
<feature type="transmembrane region" description="Helical" evidence="1">
    <location>
        <begin position="25"/>
        <end position="45"/>
    </location>
</feature>
<evidence type="ECO:0000256" key="1">
    <source>
        <dbReference type="SAM" id="Phobius"/>
    </source>
</evidence>
<protein>
    <recommendedName>
        <fullName evidence="4">Flp pilus assembly pilin Flp</fullName>
    </recommendedName>
</protein>
<dbReference type="RefSeq" id="WP_097071017.1">
    <property type="nucleotide sequence ID" value="NZ_OBMT01000014.1"/>
</dbReference>
<keyword evidence="1" id="KW-0812">Transmembrane</keyword>
<dbReference type="EMBL" id="OBMT01000014">
    <property type="protein sequence ID" value="SOC16275.1"/>
    <property type="molecule type" value="Genomic_DNA"/>
</dbReference>
<keyword evidence="1" id="KW-0472">Membrane</keyword>
<name>A0A285T5Z4_9RHOB</name>
<proteinExistence type="predicted"/>